<dbReference type="GO" id="GO:0051536">
    <property type="term" value="F:iron-sulfur cluster binding"/>
    <property type="evidence" value="ECO:0007669"/>
    <property type="project" value="InterPro"/>
</dbReference>
<dbReference type="SFLD" id="SFLDG01082">
    <property type="entry name" value="B12-binding_domain_containing"/>
    <property type="match status" value="1"/>
</dbReference>
<dbReference type="Gene3D" id="3.80.30.20">
    <property type="entry name" value="tm_1862 like domain"/>
    <property type="match status" value="1"/>
</dbReference>
<dbReference type="SMART" id="SM00729">
    <property type="entry name" value="Elp3"/>
    <property type="match status" value="1"/>
</dbReference>
<dbReference type="InterPro" id="IPR007197">
    <property type="entry name" value="rSAM"/>
</dbReference>
<dbReference type="SFLD" id="SFLDS00029">
    <property type="entry name" value="Radical_SAM"/>
    <property type="match status" value="1"/>
</dbReference>
<dbReference type="PROSITE" id="PS51918">
    <property type="entry name" value="RADICAL_SAM"/>
    <property type="match status" value="1"/>
</dbReference>
<dbReference type="InterPro" id="IPR023404">
    <property type="entry name" value="rSAM_horseshoe"/>
</dbReference>
<evidence type="ECO:0000259" key="1">
    <source>
        <dbReference type="PROSITE" id="PS51918"/>
    </source>
</evidence>
<dbReference type="InterPro" id="IPR045784">
    <property type="entry name" value="Radical_SAM_N2"/>
</dbReference>
<evidence type="ECO:0000313" key="2">
    <source>
        <dbReference type="EMBL" id="HEH35219.1"/>
    </source>
</evidence>
<dbReference type="SUPFAM" id="SSF102114">
    <property type="entry name" value="Radical SAM enzymes"/>
    <property type="match status" value="1"/>
</dbReference>
<dbReference type="PANTHER" id="PTHR42731:SF1">
    <property type="entry name" value="RADICAL SAM DOMAIN PROTEIN"/>
    <property type="match status" value="1"/>
</dbReference>
<feature type="domain" description="Radical SAM core" evidence="1">
    <location>
        <begin position="177"/>
        <end position="391"/>
    </location>
</feature>
<dbReference type="CDD" id="cd01335">
    <property type="entry name" value="Radical_SAM"/>
    <property type="match status" value="1"/>
</dbReference>
<dbReference type="InterPro" id="IPR006638">
    <property type="entry name" value="Elp3/MiaA/NifB-like_rSAM"/>
</dbReference>
<dbReference type="Pfam" id="PF19864">
    <property type="entry name" value="Radical_SAM_N2"/>
    <property type="match status" value="1"/>
</dbReference>
<dbReference type="GO" id="GO:0003824">
    <property type="term" value="F:catalytic activity"/>
    <property type="evidence" value="ECO:0007669"/>
    <property type="project" value="InterPro"/>
</dbReference>
<dbReference type="Pfam" id="PF04055">
    <property type="entry name" value="Radical_SAM"/>
    <property type="match status" value="1"/>
</dbReference>
<accession>A0A7J2THJ4</accession>
<proteinExistence type="predicted"/>
<comment type="caution">
    <text evidence="2">The sequence shown here is derived from an EMBL/GenBank/DDBJ whole genome shotgun (WGS) entry which is preliminary data.</text>
</comment>
<name>A0A7J2THJ4_ARCFL</name>
<reference evidence="2" key="1">
    <citation type="journal article" date="2020" name="mSystems">
        <title>Genome- and Community-Level Interaction Insights into Carbon Utilization and Element Cycling Functions of Hydrothermarchaeota in Hydrothermal Sediment.</title>
        <authorList>
            <person name="Zhou Z."/>
            <person name="Liu Y."/>
            <person name="Xu W."/>
            <person name="Pan J."/>
            <person name="Luo Z.H."/>
            <person name="Li M."/>
        </authorList>
    </citation>
    <scope>NUCLEOTIDE SEQUENCE [LARGE SCALE GENOMIC DNA]</scope>
    <source>
        <strain evidence="2">SpSt-26</strain>
    </source>
</reference>
<dbReference type="InterPro" id="IPR058240">
    <property type="entry name" value="rSAM_sf"/>
</dbReference>
<protein>
    <submittedName>
        <fullName evidence="2">Radical SAM protein</fullName>
    </submittedName>
</protein>
<gene>
    <name evidence="2" type="ORF">ENP88_03515</name>
</gene>
<dbReference type="EMBL" id="DSLA01000057">
    <property type="protein sequence ID" value="HEH35219.1"/>
    <property type="molecule type" value="Genomic_DNA"/>
</dbReference>
<organism evidence="2">
    <name type="scientific">Archaeoglobus fulgidus</name>
    <dbReference type="NCBI Taxonomy" id="2234"/>
    <lineage>
        <taxon>Archaea</taxon>
        <taxon>Methanobacteriati</taxon>
        <taxon>Methanobacteriota</taxon>
        <taxon>Archaeoglobi</taxon>
        <taxon>Archaeoglobales</taxon>
        <taxon>Archaeoglobaceae</taxon>
        <taxon>Archaeoglobus</taxon>
    </lineage>
</organism>
<dbReference type="PANTHER" id="PTHR42731">
    <property type="entry name" value="SLL1084 PROTEIN"/>
    <property type="match status" value="1"/>
</dbReference>
<sequence>MSLVEFNPFQKKFRKGEKRVALVYPNRYVGGISNFGMQLIYARINEFAHCERFYSDVFDGLRSVESGSSLSDFEIALFSLQYETEYFKAIEIIKRSNFRGLKIAGGPCVMENPKPLTKFFDAFFIGEVEDRIEEIVNARSVEELREIEGIFTGKEERVKRVFCKLGKHLEEEIIGEGAYGRSFLLEIGRGCIRRCSFCLVRQIYFPPRWRKIEDLPEIRIARKVAIIAPSPADHPNFKEIIQNLVERNFEISLSSLRADTIEEDMVEILRNSKVRTLTLAPETASPLLSEFLKKDVSFEDLKRAAEISAKAFEKLKLYYMIGIPGESEEDVKRIVEHAAYLKKFIPRVEISVNPLVPKPHTPLQWLPFADLKELERKISIIEKEARKHGIEFSPPNLKEFVIQTILARGDERVSEILSGRSYRDFYDFLKGFELDSPLPWDFIDHGYRKSRLKREFIKLIELLDKPYKPTEHTA</sequence>
<dbReference type="AlphaFoldDB" id="A0A7J2THJ4"/>